<name>A0A2K1WZA7_POPTR</name>
<dbReference type="InParanoid" id="A0A2K1WZA7"/>
<dbReference type="EMBL" id="CM009307">
    <property type="protein sequence ID" value="PNS93860.1"/>
    <property type="molecule type" value="Genomic_DNA"/>
</dbReference>
<sequence>MVESKGVYTKNIRFDPEQFLRDVCSLFLQSKKGALFQPSTKTKISCRVTSPERTSPSLLNLDQINLMFQNFVKVRVN</sequence>
<keyword evidence="2" id="KW-1185">Reference proteome</keyword>
<dbReference type="Proteomes" id="UP000006729">
    <property type="component" value="Chromosome 18"/>
</dbReference>
<proteinExistence type="predicted"/>
<evidence type="ECO:0000313" key="1">
    <source>
        <dbReference type="EMBL" id="PNS93860.1"/>
    </source>
</evidence>
<evidence type="ECO:0000313" key="2">
    <source>
        <dbReference type="Proteomes" id="UP000006729"/>
    </source>
</evidence>
<organism evidence="1 2">
    <name type="scientific">Populus trichocarpa</name>
    <name type="common">Western balsam poplar</name>
    <name type="synonym">Populus balsamifera subsp. trichocarpa</name>
    <dbReference type="NCBI Taxonomy" id="3694"/>
    <lineage>
        <taxon>Eukaryota</taxon>
        <taxon>Viridiplantae</taxon>
        <taxon>Streptophyta</taxon>
        <taxon>Embryophyta</taxon>
        <taxon>Tracheophyta</taxon>
        <taxon>Spermatophyta</taxon>
        <taxon>Magnoliopsida</taxon>
        <taxon>eudicotyledons</taxon>
        <taxon>Gunneridae</taxon>
        <taxon>Pentapetalae</taxon>
        <taxon>rosids</taxon>
        <taxon>fabids</taxon>
        <taxon>Malpighiales</taxon>
        <taxon>Salicaceae</taxon>
        <taxon>Saliceae</taxon>
        <taxon>Populus</taxon>
    </lineage>
</organism>
<protein>
    <submittedName>
        <fullName evidence="1">Uncharacterized protein</fullName>
    </submittedName>
</protein>
<dbReference type="AlphaFoldDB" id="A0A2K1WZA7"/>
<accession>A0A2K1WZA7</accession>
<gene>
    <name evidence="1" type="ORF">POPTR_018G110500</name>
</gene>
<reference evidence="1 2" key="1">
    <citation type="journal article" date="2006" name="Science">
        <title>The genome of black cottonwood, Populus trichocarpa (Torr. &amp; Gray).</title>
        <authorList>
            <person name="Tuskan G.A."/>
            <person name="Difazio S."/>
            <person name="Jansson S."/>
            <person name="Bohlmann J."/>
            <person name="Grigoriev I."/>
            <person name="Hellsten U."/>
            <person name="Putnam N."/>
            <person name="Ralph S."/>
            <person name="Rombauts S."/>
            <person name="Salamov A."/>
            <person name="Schein J."/>
            <person name="Sterck L."/>
            <person name="Aerts A."/>
            <person name="Bhalerao R.R."/>
            <person name="Bhalerao R.P."/>
            <person name="Blaudez D."/>
            <person name="Boerjan W."/>
            <person name="Brun A."/>
            <person name="Brunner A."/>
            <person name="Busov V."/>
            <person name="Campbell M."/>
            <person name="Carlson J."/>
            <person name="Chalot M."/>
            <person name="Chapman J."/>
            <person name="Chen G.L."/>
            <person name="Cooper D."/>
            <person name="Coutinho P.M."/>
            <person name="Couturier J."/>
            <person name="Covert S."/>
            <person name="Cronk Q."/>
            <person name="Cunningham R."/>
            <person name="Davis J."/>
            <person name="Degroeve S."/>
            <person name="Dejardin A."/>
            <person name="Depamphilis C."/>
            <person name="Detter J."/>
            <person name="Dirks B."/>
            <person name="Dubchak I."/>
            <person name="Duplessis S."/>
            <person name="Ehlting J."/>
            <person name="Ellis B."/>
            <person name="Gendler K."/>
            <person name="Goodstein D."/>
            <person name="Gribskov M."/>
            <person name="Grimwood J."/>
            <person name="Groover A."/>
            <person name="Gunter L."/>
            <person name="Hamberger B."/>
            <person name="Heinze B."/>
            <person name="Helariutta Y."/>
            <person name="Henrissat B."/>
            <person name="Holligan D."/>
            <person name="Holt R."/>
            <person name="Huang W."/>
            <person name="Islam-Faridi N."/>
            <person name="Jones S."/>
            <person name="Jones-Rhoades M."/>
            <person name="Jorgensen R."/>
            <person name="Joshi C."/>
            <person name="Kangasjarvi J."/>
            <person name="Karlsson J."/>
            <person name="Kelleher C."/>
            <person name="Kirkpatrick R."/>
            <person name="Kirst M."/>
            <person name="Kohler A."/>
            <person name="Kalluri U."/>
            <person name="Larimer F."/>
            <person name="Leebens-Mack J."/>
            <person name="Leple J.C."/>
            <person name="Locascio P."/>
            <person name="Lou Y."/>
            <person name="Lucas S."/>
            <person name="Martin F."/>
            <person name="Montanini B."/>
            <person name="Napoli C."/>
            <person name="Nelson D.R."/>
            <person name="Nelson C."/>
            <person name="Nieminen K."/>
            <person name="Nilsson O."/>
            <person name="Pereda V."/>
            <person name="Peter G."/>
            <person name="Philippe R."/>
            <person name="Pilate G."/>
            <person name="Poliakov A."/>
            <person name="Razumovskaya J."/>
            <person name="Richardson P."/>
            <person name="Rinaldi C."/>
            <person name="Ritland K."/>
            <person name="Rouze P."/>
            <person name="Ryaboy D."/>
            <person name="Schmutz J."/>
            <person name="Schrader J."/>
            <person name="Segerman B."/>
            <person name="Shin H."/>
            <person name="Siddiqui A."/>
            <person name="Sterky F."/>
            <person name="Terry A."/>
            <person name="Tsai C.J."/>
            <person name="Uberbacher E."/>
            <person name="Unneberg P."/>
            <person name="Vahala J."/>
            <person name="Wall K."/>
            <person name="Wessler S."/>
            <person name="Yang G."/>
            <person name="Yin T."/>
            <person name="Douglas C."/>
            <person name="Marra M."/>
            <person name="Sandberg G."/>
            <person name="Van de Peer Y."/>
            <person name="Rokhsar D."/>
        </authorList>
    </citation>
    <scope>NUCLEOTIDE SEQUENCE [LARGE SCALE GENOMIC DNA]</scope>
    <source>
        <strain evidence="2">cv. Nisqually</strain>
    </source>
</reference>